<dbReference type="AlphaFoldDB" id="A0A5D3CFT1"/>
<organism evidence="3 4">
    <name type="scientific">Cucumis melo var. makuwa</name>
    <name type="common">Oriental melon</name>
    <dbReference type="NCBI Taxonomy" id="1194695"/>
    <lineage>
        <taxon>Eukaryota</taxon>
        <taxon>Viridiplantae</taxon>
        <taxon>Streptophyta</taxon>
        <taxon>Embryophyta</taxon>
        <taxon>Tracheophyta</taxon>
        <taxon>Spermatophyta</taxon>
        <taxon>Magnoliopsida</taxon>
        <taxon>eudicotyledons</taxon>
        <taxon>Gunneridae</taxon>
        <taxon>Pentapetalae</taxon>
        <taxon>rosids</taxon>
        <taxon>fabids</taxon>
        <taxon>Cucurbitales</taxon>
        <taxon>Cucurbitaceae</taxon>
        <taxon>Benincaseae</taxon>
        <taxon>Cucumis</taxon>
    </lineage>
</organism>
<comment type="caution">
    <text evidence="3">The sequence shown here is derived from an EMBL/GenBank/DDBJ whole genome shotgun (WGS) entry which is preliminary data.</text>
</comment>
<dbReference type="PANTHER" id="PTHR46929:SF8">
    <property type="entry name" value="MYB_SANT-LIKE DOMAIN-CONTAINING PROTEIN"/>
    <property type="match status" value="1"/>
</dbReference>
<dbReference type="InterPro" id="IPR024752">
    <property type="entry name" value="Myb/SANT-like_dom"/>
</dbReference>
<feature type="domain" description="Myb/SANT-like" evidence="1">
    <location>
        <begin position="15"/>
        <end position="108"/>
    </location>
</feature>
<gene>
    <name evidence="3" type="ORF">E5676_scaffold16G003660</name>
</gene>
<dbReference type="Proteomes" id="UP000321947">
    <property type="component" value="Unassembled WGS sequence"/>
</dbReference>
<feature type="domain" description="Myb/SANT-like" evidence="1">
    <location>
        <begin position="520"/>
        <end position="613"/>
    </location>
</feature>
<dbReference type="Pfam" id="PF12776">
    <property type="entry name" value="Myb_DNA-bind_3"/>
    <property type="match status" value="5"/>
</dbReference>
<feature type="domain" description="Myb/SANT-like" evidence="1">
    <location>
        <begin position="205"/>
        <end position="298"/>
    </location>
</feature>
<evidence type="ECO:0000259" key="2">
    <source>
        <dbReference type="Pfam" id="PF24769"/>
    </source>
</evidence>
<feature type="domain" description="Myb/SANT-like" evidence="1">
    <location>
        <begin position="365"/>
        <end position="458"/>
    </location>
</feature>
<dbReference type="PANTHER" id="PTHR46929">
    <property type="entry name" value="EXPRESSED PROTEIN"/>
    <property type="match status" value="1"/>
</dbReference>
<evidence type="ECO:0000259" key="1">
    <source>
        <dbReference type="Pfam" id="PF12776"/>
    </source>
</evidence>
<dbReference type="EMBL" id="SSTD01011206">
    <property type="protein sequence ID" value="TYK10220.1"/>
    <property type="molecule type" value="Genomic_DNA"/>
</dbReference>
<feature type="domain" description="At2g29880-like C-terminal" evidence="2">
    <location>
        <begin position="900"/>
        <end position="943"/>
    </location>
</feature>
<proteinExistence type="predicted"/>
<evidence type="ECO:0000313" key="3">
    <source>
        <dbReference type="EMBL" id="TYK10220.1"/>
    </source>
</evidence>
<evidence type="ECO:0008006" key="5">
    <source>
        <dbReference type="Google" id="ProtNLM"/>
    </source>
</evidence>
<name>A0A5D3CFT1_CUCMM</name>
<feature type="domain" description="Myb/SANT-like" evidence="1">
    <location>
        <begin position="684"/>
        <end position="761"/>
    </location>
</feature>
<dbReference type="InterPro" id="IPR056253">
    <property type="entry name" value="At2g29880-like_C"/>
</dbReference>
<protein>
    <recommendedName>
        <fullName evidence="5">L10-interacting MYB domain-containing protein</fullName>
    </recommendedName>
</protein>
<dbReference type="Pfam" id="PF24769">
    <property type="entry name" value="At2g29880_C"/>
    <property type="match status" value="1"/>
</dbReference>
<accession>A0A5D3CFT1</accession>
<reference evidence="3 4" key="1">
    <citation type="submission" date="2019-08" db="EMBL/GenBank/DDBJ databases">
        <title>Draft genome sequences of two oriental melons (Cucumis melo L. var makuwa).</title>
        <authorList>
            <person name="Kwon S.-Y."/>
        </authorList>
    </citation>
    <scope>NUCLEOTIDE SEQUENCE [LARGE SCALE GENOMIC DNA]</scope>
    <source>
        <strain evidence="4">cv. Chang Bougi</strain>
        <tissue evidence="3">Leaf</tissue>
    </source>
</reference>
<evidence type="ECO:0000313" key="4">
    <source>
        <dbReference type="Proteomes" id="UP000321947"/>
    </source>
</evidence>
<sequence>MNNQTNISSDRLGTNWTPAMEQYFIDLMLNQVHRGNRMGHTFNKQAWNDMLMMFNAKFGSPYDINILKSRYTNLWKQFNDIRNLLDNEGFSWDNARQMVIAENNIWDSFIRAHPDIQSYRNRPLINFNNLCLIYAHTAADGRYSMSSHDLDFDDDIMGLCIGVFLRTLSLRYLYNLCNFFINITVVGVGMNGLAPVNKESSRTGWTLPMDQYLVKLMIDQVRKGCRINGTFKKQAWEDMITLFNAEFGYQHRKSFLKHRYRKLKTYYIDLRNLLEGRGFSWDEKQQMVVADDGVWEDYIKANPDAHVYRKRTLLNFLDLCLIYDDTMSNGHCDHMQQLERFECAPEDSEEEEIQCHADRYSSSMQWSFEMDGYFMDLMLEAVGKVKKFDYNDDLMWTSMISSFKERFGLVFNQDSFRRHFKSLEKKYYDLKNILKQRGFWWDERRHLVIAYDDTWAAYIKEHPHAKSYRTGPIPSYNDLCLIYGNLVPDSRPGPKHLDQEIASDGKDAKTSHSYRWSSDWTPQMDRCLIDLMLYQVRTGNMVDQKFNKQAWDDMVSKFNAEFGPQHDEDVLKSRFFNLRKRFRDMKFLLNQDGFVWDELLQMIIAEDDLWDAYIEEYPDARFYKSRALPNFNDLFLIFGKDNTSNHQHYLFNSVDADDSYPEVNIVNEAEEQFFSDNSDETIIEWTNEMDDHYVNLMLEQVRRGNKIGSMFTDHAWAWMVTSFNKTFKLTCDRNFLESRFFTLKKEYKDAQHMVDQKNMSRARIHQSTATNNEVSETHIKELANDSERGGRSFDRYEDLCMIYEDQFEDERLGSSSMNVKVEDGTRKICRSDLFSECKSHGRECEVSYQRKRLKSTTPSISVGNKKVKRIKDEMQEIGSNKASLMKNVVNVVDYSIENVVSALQSVPDMDDELFLEACKLLEDERKAKVFIAMDVTTRKKWLSKKFCR</sequence>